<evidence type="ECO:0000259" key="2">
    <source>
        <dbReference type="Pfam" id="PF21834"/>
    </source>
</evidence>
<dbReference type="Proteomes" id="UP000410984">
    <property type="component" value="Unassembled WGS sequence"/>
</dbReference>
<dbReference type="InterPro" id="IPR054189">
    <property type="entry name" value="DUF6894"/>
</dbReference>
<dbReference type="AlphaFoldDB" id="A0A509EF97"/>
<feature type="coiled-coil region" evidence="1">
    <location>
        <begin position="104"/>
        <end position="131"/>
    </location>
</feature>
<organism evidence="3 4">
    <name type="scientific">Methylobacterium symbioticum</name>
    <dbReference type="NCBI Taxonomy" id="2584084"/>
    <lineage>
        <taxon>Bacteria</taxon>
        <taxon>Pseudomonadati</taxon>
        <taxon>Pseudomonadota</taxon>
        <taxon>Alphaproteobacteria</taxon>
        <taxon>Hyphomicrobiales</taxon>
        <taxon>Methylobacteriaceae</taxon>
        <taxon>Methylobacterium</taxon>
    </lineage>
</organism>
<dbReference type="OrthoDB" id="7999639at2"/>
<name>A0A509EF97_9HYPH</name>
<keyword evidence="4" id="KW-1185">Reference proteome</keyword>
<gene>
    <name evidence="3" type="ORF">MET9862_03668</name>
</gene>
<keyword evidence="1" id="KW-0175">Coiled coil</keyword>
<evidence type="ECO:0000256" key="1">
    <source>
        <dbReference type="SAM" id="Coils"/>
    </source>
</evidence>
<dbReference type="Pfam" id="PF21834">
    <property type="entry name" value="DUF6894"/>
    <property type="match status" value="1"/>
</dbReference>
<evidence type="ECO:0000313" key="4">
    <source>
        <dbReference type="Proteomes" id="UP000410984"/>
    </source>
</evidence>
<proteinExistence type="predicted"/>
<dbReference type="RefSeq" id="WP_142584328.1">
    <property type="nucleotide sequence ID" value="NZ_CABFPH010000058.1"/>
</dbReference>
<protein>
    <recommendedName>
        <fullName evidence="2">DUF6894 domain-containing protein</fullName>
    </recommendedName>
</protein>
<reference evidence="3 4" key="1">
    <citation type="submission" date="2019-06" db="EMBL/GenBank/DDBJ databases">
        <authorList>
            <person name="Rodrigo-Torres L."/>
            <person name="Arahal R. D."/>
            <person name="Lucena T."/>
        </authorList>
    </citation>
    <scope>NUCLEOTIDE SEQUENCE [LARGE SCALE GENOMIC DNA]</scope>
    <source>
        <strain evidence="3 4">SB0023/3</strain>
    </source>
</reference>
<sequence>MRVFFFHLRTPSHLERDDIGVELAGIEAAYLEACRTIPSLSVELGCKGANPYRHAFEITDAAGTPLIEVPFPEVLDRGRRPVPPASAAQHRKVAATMERTAELIASIRAERAALNATLAETRRLLAEVRQASASRSG</sequence>
<dbReference type="EMBL" id="CABFPH010000058">
    <property type="protein sequence ID" value="VUD73056.1"/>
    <property type="molecule type" value="Genomic_DNA"/>
</dbReference>
<evidence type="ECO:0000313" key="3">
    <source>
        <dbReference type="EMBL" id="VUD73056.1"/>
    </source>
</evidence>
<feature type="domain" description="DUF6894" evidence="2">
    <location>
        <begin position="4"/>
        <end position="71"/>
    </location>
</feature>
<accession>A0A509EF97</accession>